<dbReference type="PANTHER" id="PTHR12243:SF67">
    <property type="entry name" value="COREPRESSOR OF PANGOLIN, ISOFORM A-RELATED"/>
    <property type="match status" value="1"/>
</dbReference>
<feature type="domain" description="MADF" evidence="2">
    <location>
        <begin position="9"/>
        <end position="102"/>
    </location>
</feature>
<dbReference type="EMBL" id="JAUCMV010000002">
    <property type="protein sequence ID" value="KAK0420660.1"/>
    <property type="molecule type" value="Genomic_DNA"/>
</dbReference>
<dbReference type="GO" id="GO:0006357">
    <property type="term" value="P:regulation of transcription by RNA polymerase II"/>
    <property type="evidence" value="ECO:0007669"/>
    <property type="project" value="TreeGrafter"/>
</dbReference>
<dbReference type="Pfam" id="PF10545">
    <property type="entry name" value="MADF_DNA_bdg"/>
    <property type="match status" value="1"/>
</dbReference>
<sequence length="212" mass="24405">MASEKLKSDIIEAVREQPLVWDFRLPNYVTEDIQVLWETITAGLKDRHPELTVSLVTQVWKNLKDYYRKKKPKPQTGSSAEDVKAPRWIHFKSMKFLDKTESTAVQEYDDANSDKENKPPVESSSFHTPKSRGVKRAKADIIDNSIGALSSVLLEKHKNGDSDEIMIEKELMGMAPPLKWLLKKNADAYRRTMIQIKRLLLDAEEEMFNSQT</sequence>
<comment type="caution">
    <text evidence="3">The sequence shown here is derived from an EMBL/GenBank/DDBJ whole genome shotgun (WGS) entry which is preliminary data.</text>
</comment>
<dbReference type="InterPro" id="IPR039353">
    <property type="entry name" value="TF_Adf1"/>
</dbReference>
<feature type="region of interest" description="Disordered" evidence="1">
    <location>
        <begin position="107"/>
        <end position="134"/>
    </location>
</feature>
<dbReference type="PANTHER" id="PTHR12243">
    <property type="entry name" value="MADF DOMAIN TRANSCRIPTION FACTOR"/>
    <property type="match status" value="1"/>
</dbReference>
<reference evidence="3" key="1">
    <citation type="submission" date="2023-06" db="EMBL/GenBank/DDBJ databases">
        <title>Genomic analysis of the entomopathogenic nematode Steinernema hermaphroditum.</title>
        <authorList>
            <person name="Schwarz E.M."/>
            <person name="Heppert J.K."/>
            <person name="Baniya A."/>
            <person name="Schwartz H.T."/>
            <person name="Tan C.-H."/>
            <person name="Antoshechkin I."/>
            <person name="Sternberg P.W."/>
            <person name="Goodrich-Blair H."/>
            <person name="Dillman A.R."/>
        </authorList>
    </citation>
    <scope>NUCLEOTIDE SEQUENCE</scope>
    <source>
        <strain evidence="3">PS9179</strain>
        <tissue evidence="3">Whole animal</tissue>
    </source>
</reference>
<evidence type="ECO:0000313" key="4">
    <source>
        <dbReference type="Proteomes" id="UP001175271"/>
    </source>
</evidence>
<protein>
    <recommendedName>
        <fullName evidence="2">MADF domain-containing protein</fullName>
    </recommendedName>
</protein>
<dbReference type="GO" id="GO:0005667">
    <property type="term" value="C:transcription regulator complex"/>
    <property type="evidence" value="ECO:0007669"/>
    <property type="project" value="TreeGrafter"/>
</dbReference>
<dbReference type="PROSITE" id="PS51029">
    <property type="entry name" value="MADF"/>
    <property type="match status" value="1"/>
</dbReference>
<evidence type="ECO:0000313" key="3">
    <source>
        <dbReference type="EMBL" id="KAK0420660.1"/>
    </source>
</evidence>
<dbReference type="Proteomes" id="UP001175271">
    <property type="component" value="Unassembled WGS sequence"/>
</dbReference>
<dbReference type="GO" id="GO:0005634">
    <property type="term" value="C:nucleus"/>
    <property type="evidence" value="ECO:0007669"/>
    <property type="project" value="TreeGrafter"/>
</dbReference>
<evidence type="ECO:0000259" key="2">
    <source>
        <dbReference type="PROSITE" id="PS51029"/>
    </source>
</evidence>
<accession>A0AA39IBN4</accession>
<name>A0AA39IBN4_9BILA</name>
<dbReference type="AlphaFoldDB" id="A0AA39IBN4"/>
<gene>
    <name evidence="3" type="ORF">QR680_014815</name>
</gene>
<dbReference type="InterPro" id="IPR006578">
    <property type="entry name" value="MADF-dom"/>
</dbReference>
<proteinExistence type="predicted"/>
<dbReference type="SMART" id="SM00595">
    <property type="entry name" value="MADF"/>
    <property type="match status" value="1"/>
</dbReference>
<organism evidence="3 4">
    <name type="scientific">Steinernema hermaphroditum</name>
    <dbReference type="NCBI Taxonomy" id="289476"/>
    <lineage>
        <taxon>Eukaryota</taxon>
        <taxon>Metazoa</taxon>
        <taxon>Ecdysozoa</taxon>
        <taxon>Nematoda</taxon>
        <taxon>Chromadorea</taxon>
        <taxon>Rhabditida</taxon>
        <taxon>Tylenchina</taxon>
        <taxon>Panagrolaimomorpha</taxon>
        <taxon>Strongyloidoidea</taxon>
        <taxon>Steinernematidae</taxon>
        <taxon>Steinernema</taxon>
    </lineage>
</organism>
<evidence type="ECO:0000256" key="1">
    <source>
        <dbReference type="SAM" id="MobiDB-lite"/>
    </source>
</evidence>
<keyword evidence="4" id="KW-1185">Reference proteome</keyword>